<dbReference type="GO" id="GO:0140359">
    <property type="term" value="F:ABC-type transporter activity"/>
    <property type="evidence" value="ECO:0007669"/>
    <property type="project" value="InterPro"/>
</dbReference>
<keyword evidence="6 7" id="KW-0472">Membrane</keyword>
<name>A0A4P8XPM5_9BACL</name>
<dbReference type="GO" id="GO:0034040">
    <property type="term" value="F:ATPase-coupled lipid transmembrane transporter activity"/>
    <property type="evidence" value="ECO:0007669"/>
    <property type="project" value="TreeGrafter"/>
</dbReference>
<keyword evidence="5 7" id="KW-1133">Transmembrane helix</keyword>
<dbReference type="Pfam" id="PF00664">
    <property type="entry name" value="ABC_membrane"/>
    <property type="match status" value="1"/>
</dbReference>
<dbReference type="InterPro" id="IPR036640">
    <property type="entry name" value="ABC1_TM_sf"/>
</dbReference>
<comment type="subcellular location">
    <subcellularLocation>
        <location evidence="1">Cell membrane</location>
        <topology evidence="1">Multi-pass membrane protein</topology>
    </subcellularLocation>
</comment>
<evidence type="ECO:0000256" key="2">
    <source>
        <dbReference type="ARBA" id="ARBA00022692"/>
    </source>
</evidence>
<dbReference type="InterPro" id="IPR003439">
    <property type="entry name" value="ABC_transporter-like_ATP-bd"/>
</dbReference>
<proteinExistence type="predicted"/>
<evidence type="ECO:0000256" key="5">
    <source>
        <dbReference type="ARBA" id="ARBA00022989"/>
    </source>
</evidence>
<feature type="transmembrane region" description="Helical" evidence="7">
    <location>
        <begin position="162"/>
        <end position="188"/>
    </location>
</feature>
<evidence type="ECO:0000256" key="3">
    <source>
        <dbReference type="ARBA" id="ARBA00022741"/>
    </source>
</evidence>
<dbReference type="PANTHER" id="PTHR24221:SF654">
    <property type="entry name" value="ATP-BINDING CASSETTE SUB-FAMILY B MEMBER 6"/>
    <property type="match status" value="1"/>
</dbReference>
<evidence type="ECO:0000256" key="1">
    <source>
        <dbReference type="ARBA" id="ARBA00004651"/>
    </source>
</evidence>
<dbReference type="GO" id="GO:0005886">
    <property type="term" value="C:plasma membrane"/>
    <property type="evidence" value="ECO:0007669"/>
    <property type="project" value="UniProtKB-SubCell"/>
</dbReference>
<dbReference type="EMBL" id="CP040396">
    <property type="protein sequence ID" value="QCT04816.1"/>
    <property type="molecule type" value="Genomic_DNA"/>
</dbReference>
<protein>
    <submittedName>
        <fullName evidence="10">ABC transporter related protein</fullName>
    </submittedName>
</protein>
<evidence type="ECO:0000256" key="6">
    <source>
        <dbReference type="ARBA" id="ARBA00023136"/>
    </source>
</evidence>
<feature type="domain" description="ABC transporter" evidence="8">
    <location>
        <begin position="355"/>
        <end position="557"/>
    </location>
</feature>
<evidence type="ECO:0000313" key="11">
    <source>
        <dbReference type="Proteomes" id="UP000300879"/>
    </source>
</evidence>
<organism evidence="10 11">
    <name type="scientific">Paenibacillus algicola</name>
    <dbReference type="NCBI Taxonomy" id="2565926"/>
    <lineage>
        <taxon>Bacteria</taxon>
        <taxon>Bacillati</taxon>
        <taxon>Bacillota</taxon>
        <taxon>Bacilli</taxon>
        <taxon>Bacillales</taxon>
        <taxon>Paenibacillaceae</taxon>
        <taxon>Paenibacillus</taxon>
    </lineage>
</organism>
<dbReference type="PROSITE" id="PS00211">
    <property type="entry name" value="ABC_TRANSPORTER_1"/>
    <property type="match status" value="1"/>
</dbReference>
<dbReference type="InterPro" id="IPR003593">
    <property type="entry name" value="AAA+_ATPase"/>
</dbReference>
<keyword evidence="2 7" id="KW-0812">Transmembrane</keyword>
<accession>A0A4P8XPM5</accession>
<dbReference type="SUPFAM" id="SSF52540">
    <property type="entry name" value="P-loop containing nucleoside triphosphate hydrolases"/>
    <property type="match status" value="1"/>
</dbReference>
<dbReference type="PROSITE" id="PS50929">
    <property type="entry name" value="ABC_TM1F"/>
    <property type="match status" value="1"/>
</dbReference>
<dbReference type="KEGG" id="palo:E6C60_4111"/>
<dbReference type="Gene3D" id="1.20.1560.10">
    <property type="entry name" value="ABC transporter type 1, transmembrane domain"/>
    <property type="match status" value="1"/>
</dbReference>
<dbReference type="InterPro" id="IPR039421">
    <property type="entry name" value="Type_1_exporter"/>
</dbReference>
<dbReference type="InterPro" id="IPR011527">
    <property type="entry name" value="ABC1_TM_dom"/>
</dbReference>
<dbReference type="Pfam" id="PF00005">
    <property type="entry name" value="ABC_tran"/>
    <property type="match status" value="1"/>
</dbReference>
<dbReference type="GO" id="GO:0005524">
    <property type="term" value="F:ATP binding"/>
    <property type="evidence" value="ECO:0007669"/>
    <property type="project" value="UniProtKB-KW"/>
</dbReference>
<evidence type="ECO:0000256" key="7">
    <source>
        <dbReference type="SAM" id="Phobius"/>
    </source>
</evidence>
<dbReference type="GO" id="GO:0016887">
    <property type="term" value="F:ATP hydrolysis activity"/>
    <property type="evidence" value="ECO:0007669"/>
    <property type="project" value="InterPro"/>
</dbReference>
<dbReference type="Proteomes" id="UP000300879">
    <property type="component" value="Chromosome"/>
</dbReference>
<dbReference type="PANTHER" id="PTHR24221">
    <property type="entry name" value="ATP-BINDING CASSETTE SUB-FAMILY B"/>
    <property type="match status" value="1"/>
</dbReference>
<evidence type="ECO:0000259" key="9">
    <source>
        <dbReference type="PROSITE" id="PS50929"/>
    </source>
</evidence>
<gene>
    <name evidence="10" type="ORF">E6C60_4111</name>
</gene>
<keyword evidence="3" id="KW-0547">Nucleotide-binding</keyword>
<sequence length="557" mass="61254">MTEVLKLKAQCYRLREIYAAAPAALKSRLQLALGLACVLPAVDLLIVYVTYVLVMTLQAEPAAMGGWSFGQEDLSGLMGLFIGVTLLRQILEYISVWQSRTFTQRLYREYSSRLLHMYMNMSWKDFTAGTRAVKAKHLTATALDSAFSYQVFFNFIGSVMNLVLLAGTMLVLAPGAVLAGLAVLLLFGRLTSRVMKPRINRAAHEHNVHEQSYYNRLHENLNLFREIRVFGAEKVMEERAVKELDRLSQAKISLSVLPHIPKIALESLFTLAIGLGILYVISVDQAGTPQLIAGLASFTILSRRLIPSMSLLISSYAELEGTHSQLSILKQELAQGEQGADAPSHSVSLQEPELLRLEGISFAYEDDRAMMKQLSVSICEGDRISISGDSGRGKSTLMMILAGFIPPSRGQVRTSRSIEPGAGGIAYVPQETALLSGTIAENISFTQERADEQRMMKVLSLVKLESLVRSLPQGLNTLAGDNGILLSGGQRQRLGIARALYHQPRLLLLDEATSALDEETERQVMSSICHAMGKGAVVFISHRKENAKAFATQVIEL</sequence>
<dbReference type="RefSeq" id="WP_175415382.1">
    <property type="nucleotide sequence ID" value="NZ_CP040396.1"/>
</dbReference>
<dbReference type="SUPFAM" id="SSF90123">
    <property type="entry name" value="ABC transporter transmembrane region"/>
    <property type="match status" value="1"/>
</dbReference>
<keyword evidence="4" id="KW-0067">ATP-binding</keyword>
<keyword evidence="11" id="KW-1185">Reference proteome</keyword>
<feature type="transmembrane region" description="Helical" evidence="7">
    <location>
        <begin position="74"/>
        <end position="91"/>
    </location>
</feature>
<feature type="domain" description="ABC transmembrane type-1" evidence="9">
    <location>
        <begin position="31"/>
        <end position="321"/>
    </location>
</feature>
<dbReference type="AlphaFoldDB" id="A0A4P8XPM5"/>
<evidence type="ECO:0000313" key="10">
    <source>
        <dbReference type="EMBL" id="QCT04816.1"/>
    </source>
</evidence>
<reference evidence="10 11" key="1">
    <citation type="submission" date="2019-05" db="EMBL/GenBank/DDBJ databases">
        <authorList>
            <person name="Chen C."/>
        </authorList>
    </citation>
    <scope>NUCLEOTIDE SEQUENCE [LARGE SCALE GENOMIC DNA]</scope>
    <source>
        <strain evidence="10 11">HB172198</strain>
    </source>
</reference>
<evidence type="ECO:0000259" key="8">
    <source>
        <dbReference type="PROSITE" id="PS50893"/>
    </source>
</evidence>
<feature type="transmembrane region" description="Helical" evidence="7">
    <location>
        <begin position="31"/>
        <end position="54"/>
    </location>
</feature>
<dbReference type="InterPro" id="IPR027417">
    <property type="entry name" value="P-loop_NTPase"/>
</dbReference>
<evidence type="ECO:0000256" key="4">
    <source>
        <dbReference type="ARBA" id="ARBA00022840"/>
    </source>
</evidence>
<dbReference type="Gene3D" id="3.40.50.300">
    <property type="entry name" value="P-loop containing nucleotide triphosphate hydrolases"/>
    <property type="match status" value="1"/>
</dbReference>
<dbReference type="SMART" id="SM00382">
    <property type="entry name" value="AAA"/>
    <property type="match status" value="1"/>
</dbReference>
<dbReference type="InterPro" id="IPR017871">
    <property type="entry name" value="ABC_transporter-like_CS"/>
</dbReference>
<dbReference type="PROSITE" id="PS50893">
    <property type="entry name" value="ABC_TRANSPORTER_2"/>
    <property type="match status" value="1"/>
</dbReference>